<dbReference type="InterPro" id="IPR050930">
    <property type="entry name" value="MFS_Vesicular_Transporter"/>
</dbReference>
<dbReference type="Proteomes" id="UP000247565">
    <property type="component" value="Unassembled WGS sequence"/>
</dbReference>
<dbReference type="SUPFAM" id="SSF103473">
    <property type="entry name" value="MFS general substrate transporter"/>
    <property type="match status" value="1"/>
</dbReference>
<dbReference type="GO" id="GO:0022857">
    <property type="term" value="F:transmembrane transporter activity"/>
    <property type="evidence" value="ECO:0007669"/>
    <property type="project" value="InterPro"/>
</dbReference>
<dbReference type="GO" id="GO:0016020">
    <property type="term" value="C:membrane"/>
    <property type="evidence" value="ECO:0007669"/>
    <property type="project" value="UniProtKB-SubCell"/>
</dbReference>
<feature type="transmembrane region" description="Helical" evidence="6">
    <location>
        <begin position="302"/>
        <end position="320"/>
    </location>
</feature>
<comment type="subcellular location">
    <subcellularLocation>
        <location evidence="1">Membrane</location>
        <topology evidence="1">Multi-pass membrane protein</topology>
    </subcellularLocation>
</comment>
<organism evidence="8 9">
    <name type="scientific">Commensalibacter melissae</name>
    <dbReference type="NCBI Taxonomy" id="2070537"/>
    <lineage>
        <taxon>Bacteria</taxon>
        <taxon>Pseudomonadati</taxon>
        <taxon>Pseudomonadota</taxon>
        <taxon>Alphaproteobacteria</taxon>
        <taxon>Acetobacterales</taxon>
        <taxon>Acetobacteraceae</taxon>
    </lineage>
</organism>
<evidence type="ECO:0000313" key="9">
    <source>
        <dbReference type="Proteomes" id="UP000247565"/>
    </source>
</evidence>
<evidence type="ECO:0000313" key="8">
    <source>
        <dbReference type="EMBL" id="PXZ00299.1"/>
    </source>
</evidence>
<dbReference type="PANTHER" id="PTHR23506">
    <property type="entry name" value="GH10249P"/>
    <property type="match status" value="1"/>
</dbReference>
<gene>
    <name evidence="8" type="ORF">DK869_06620</name>
</gene>
<dbReference type="Gene3D" id="1.20.1250.20">
    <property type="entry name" value="MFS general substrate transporter like domains"/>
    <property type="match status" value="2"/>
</dbReference>
<feature type="transmembrane region" description="Helical" evidence="6">
    <location>
        <begin position="48"/>
        <end position="68"/>
    </location>
</feature>
<evidence type="ECO:0000256" key="5">
    <source>
        <dbReference type="ARBA" id="ARBA00023136"/>
    </source>
</evidence>
<dbReference type="EMBL" id="QGLT01000003">
    <property type="protein sequence ID" value="PXZ00299.1"/>
    <property type="molecule type" value="Genomic_DNA"/>
</dbReference>
<keyword evidence="2" id="KW-0813">Transport</keyword>
<keyword evidence="5 6" id="KW-0472">Membrane</keyword>
<dbReference type="InterPro" id="IPR020846">
    <property type="entry name" value="MFS_dom"/>
</dbReference>
<feature type="transmembrane region" description="Helical" evidence="6">
    <location>
        <begin position="386"/>
        <end position="410"/>
    </location>
</feature>
<comment type="caution">
    <text evidence="8">The sequence shown here is derived from an EMBL/GenBank/DDBJ whole genome shotgun (WGS) entry which is preliminary data.</text>
</comment>
<dbReference type="CDD" id="cd17337">
    <property type="entry name" value="MFS_CsbX"/>
    <property type="match status" value="1"/>
</dbReference>
<evidence type="ECO:0000256" key="4">
    <source>
        <dbReference type="ARBA" id="ARBA00022989"/>
    </source>
</evidence>
<protein>
    <submittedName>
        <fullName evidence="8">Cytochrome C biogenesis protein CcdA</fullName>
    </submittedName>
</protein>
<feature type="domain" description="Major facilitator superfamily (MFS) profile" evidence="7">
    <location>
        <begin position="7"/>
        <end position="415"/>
    </location>
</feature>
<evidence type="ECO:0000256" key="1">
    <source>
        <dbReference type="ARBA" id="ARBA00004141"/>
    </source>
</evidence>
<name>A0A318MVX3_9PROT</name>
<sequence>MNTEKPLFGFMTVPLIWGYIAIAIFMAGDGFEAAFLSKYITDIGFSEAQSGFVFTVYGLMVALSAWCSGVVAEIITPQKAMFAGFAIWVAMHIFFMIFGLTYHNYWMMVIFYGIRGLGYPLFLYSFVVLVIYNVDKLQISNAMGWFWAAYSVGFGVIGGFLPGFINPVIGEYNTLWMSLGWVIVGGLIALITLHNARTNREKANLTFKEKTAELGQAITILFRNKNISMAALVRIINTTPLFGFAVVMPWFLVGKTSQDHGLGFSKTEWQNIWTLFLFVTIFTNILWGILADYIGWLRQVRWVGCIGGVFACFSFYYIPITYGHNIWMAMIPAILFGITVASFMPMTAIFTTLEPHHKGAAVSIYNLSAGLSNFLGPAIATTAVPFLGVGGAIGIYMGLYVFAALLTLLIKVKQPSKEDRIKFRENGTESEYDQIILEN</sequence>
<feature type="transmembrane region" description="Helical" evidence="6">
    <location>
        <begin position="109"/>
        <end position="132"/>
    </location>
</feature>
<accession>A0A318MVX3</accession>
<keyword evidence="9" id="KW-1185">Reference proteome</keyword>
<proteinExistence type="predicted"/>
<dbReference type="PROSITE" id="PS50850">
    <property type="entry name" value="MFS"/>
    <property type="match status" value="1"/>
</dbReference>
<dbReference type="InterPro" id="IPR036259">
    <property type="entry name" value="MFS_trans_sf"/>
</dbReference>
<keyword evidence="4 6" id="KW-1133">Transmembrane helix</keyword>
<keyword evidence="3 6" id="KW-0812">Transmembrane</keyword>
<feature type="transmembrane region" description="Helical" evidence="6">
    <location>
        <begin position="175"/>
        <end position="193"/>
    </location>
</feature>
<feature type="transmembrane region" description="Helical" evidence="6">
    <location>
        <begin position="272"/>
        <end position="290"/>
    </location>
</feature>
<dbReference type="OrthoDB" id="3522477at2"/>
<dbReference type="NCBIfam" id="TIGR00897">
    <property type="entry name" value="2A0118"/>
    <property type="match status" value="1"/>
</dbReference>
<feature type="transmembrane region" description="Helical" evidence="6">
    <location>
        <begin position="231"/>
        <end position="252"/>
    </location>
</feature>
<feature type="transmembrane region" description="Helical" evidence="6">
    <location>
        <begin position="80"/>
        <end position="103"/>
    </location>
</feature>
<feature type="transmembrane region" description="Helical" evidence="6">
    <location>
        <begin position="326"/>
        <end position="350"/>
    </location>
</feature>
<dbReference type="AlphaFoldDB" id="A0A318MVX3"/>
<evidence type="ECO:0000256" key="2">
    <source>
        <dbReference type="ARBA" id="ARBA00022448"/>
    </source>
</evidence>
<dbReference type="PANTHER" id="PTHR23506:SF23">
    <property type="entry name" value="GH10249P"/>
    <property type="match status" value="1"/>
</dbReference>
<reference evidence="8 9" key="1">
    <citation type="submission" date="2018-05" db="EMBL/GenBank/DDBJ databases">
        <title>Reference genomes for bee gut microbiota database.</title>
        <authorList>
            <person name="Ellegaard K.M."/>
        </authorList>
    </citation>
    <scope>NUCLEOTIDE SEQUENCE [LARGE SCALE GENOMIC DNA]</scope>
    <source>
        <strain evidence="8 9">ESL0284</strain>
    </source>
</reference>
<dbReference type="RefSeq" id="WP_110439222.1">
    <property type="nucleotide sequence ID" value="NZ_CP046393.1"/>
</dbReference>
<feature type="transmembrane region" description="Helical" evidence="6">
    <location>
        <begin position="362"/>
        <end position="380"/>
    </location>
</feature>
<feature type="transmembrane region" description="Helical" evidence="6">
    <location>
        <begin position="144"/>
        <end position="169"/>
    </location>
</feature>
<evidence type="ECO:0000259" key="7">
    <source>
        <dbReference type="PROSITE" id="PS50850"/>
    </source>
</evidence>
<dbReference type="Pfam" id="PF07690">
    <property type="entry name" value="MFS_1"/>
    <property type="match status" value="1"/>
</dbReference>
<dbReference type="InterPro" id="IPR011701">
    <property type="entry name" value="MFS"/>
</dbReference>
<evidence type="ECO:0000256" key="6">
    <source>
        <dbReference type="SAM" id="Phobius"/>
    </source>
</evidence>
<feature type="transmembrane region" description="Helical" evidence="6">
    <location>
        <begin position="7"/>
        <end position="28"/>
    </location>
</feature>
<evidence type="ECO:0000256" key="3">
    <source>
        <dbReference type="ARBA" id="ARBA00022692"/>
    </source>
</evidence>
<dbReference type="InterPro" id="IPR004748">
    <property type="entry name" value="Polyol_permease-like"/>
</dbReference>